<keyword evidence="6 10" id="KW-0949">S-adenosyl-L-methionine</keyword>
<accession>A0A4R5XFU3</accession>
<dbReference type="InterPro" id="IPR025770">
    <property type="entry name" value="PPMT_MeTrfase"/>
</dbReference>
<evidence type="ECO:0000313" key="12">
    <source>
        <dbReference type="Proteomes" id="UP000294933"/>
    </source>
</evidence>
<dbReference type="GO" id="GO:0004671">
    <property type="term" value="F:protein C-terminal S-isoprenylcysteine carboxyl O-methyltransferase activity"/>
    <property type="evidence" value="ECO:0007669"/>
    <property type="project" value="UniProtKB-EC"/>
</dbReference>
<comment type="subcellular location">
    <subcellularLocation>
        <location evidence="10">Endoplasmic reticulum membrane</location>
        <topology evidence="10">Multi-pass membrane protein</topology>
    </subcellularLocation>
    <subcellularLocation>
        <location evidence="1">Membrane</location>
        <topology evidence="1">Multi-pass membrane protein</topology>
    </subcellularLocation>
</comment>
<evidence type="ECO:0000256" key="1">
    <source>
        <dbReference type="ARBA" id="ARBA00004141"/>
    </source>
</evidence>
<evidence type="ECO:0000256" key="6">
    <source>
        <dbReference type="ARBA" id="ARBA00022691"/>
    </source>
</evidence>
<keyword evidence="7 10" id="KW-0812">Transmembrane</keyword>
<keyword evidence="4 10" id="KW-0489">Methyltransferase</keyword>
<dbReference type="AlphaFoldDB" id="A0A4R5XFU3"/>
<feature type="transmembrane region" description="Helical" evidence="10">
    <location>
        <begin position="47"/>
        <end position="67"/>
    </location>
</feature>
<dbReference type="GO" id="GO:0005789">
    <property type="term" value="C:endoplasmic reticulum membrane"/>
    <property type="evidence" value="ECO:0007669"/>
    <property type="project" value="UniProtKB-SubCell"/>
</dbReference>
<comment type="catalytic activity">
    <reaction evidence="10">
        <text>[protein]-C-terminal S-[(2E,6E)-farnesyl]-L-cysteine + S-adenosyl-L-methionine = [protein]-C-terminal S-[(2E,6E)-farnesyl]-L-cysteine methyl ester + S-adenosyl-L-homocysteine</text>
        <dbReference type="Rhea" id="RHEA:21672"/>
        <dbReference type="Rhea" id="RHEA-COMP:12125"/>
        <dbReference type="Rhea" id="RHEA-COMP:12126"/>
        <dbReference type="ChEBI" id="CHEBI:57856"/>
        <dbReference type="ChEBI" id="CHEBI:59789"/>
        <dbReference type="ChEBI" id="CHEBI:90510"/>
        <dbReference type="ChEBI" id="CHEBI:90511"/>
        <dbReference type="EC" id="2.1.1.100"/>
    </reaction>
</comment>
<evidence type="ECO:0000256" key="10">
    <source>
        <dbReference type="RuleBase" id="RU362022"/>
    </source>
</evidence>
<dbReference type="PANTHER" id="PTHR12714:SF9">
    <property type="entry name" value="PROTEIN-S-ISOPRENYLCYSTEINE O-METHYLTRANSFERASE"/>
    <property type="match status" value="1"/>
</dbReference>
<dbReference type="InterPro" id="IPR007269">
    <property type="entry name" value="ICMT_MeTrfase"/>
</dbReference>
<feature type="transmembrane region" description="Helical" evidence="10">
    <location>
        <begin position="119"/>
        <end position="138"/>
    </location>
</feature>
<evidence type="ECO:0000256" key="9">
    <source>
        <dbReference type="ARBA" id="ARBA00023136"/>
    </source>
</evidence>
<dbReference type="PROSITE" id="PS51564">
    <property type="entry name" value="SAM_ICMT"/>
    <property type="match status" value="1"/>
</dbReference>
<evidence type="ECO:0000256" key="8">
    <source>
        <dbReference type="ARBA" id="ARBA00022989"/>
    </source>
</evidence>
<evidence type="ECO:0000256" key="4">
    <source>
        <dbReference type="ARBA" id="ARBA00022603"/>
    </source>
</evidence>
<name>A0A4R5XFU3_9AGAM</name>
<feature type="transmembrane region" description="Helical" evidence="10">
    <location>
        <begin position="74"/>
        <end position="94"/>
    </location>
</feature>
<dbReference type="PANTHER" id="PTHR12714">
    <property type="entry name" value="PROTEIN-S ISOPRENYLCYSTEINE O-METHYLTRANSFERASE"/>
    <property type="match status" value="1"/>
</dbReference>
<evidence type="ECO:0000256" key="3">
    <source>
        <dbReference type="ARBA" id="ARBA00012151"/>
    </source>
</evidence>
<organism evidence="11 12">
    <name type="scientific">Rickenella mellea</name>
    <dbReference type="NCBI Taxonomy" id="50990"/>
    <lineage>
        <taxon>Eukaryota</taxon>
        <taxon>Fungi</taxon>
        <taxon>Dikarya</taxon>
        <taxon>Basidiomycota</taxon>
        <taxon>Agaricomycotina</taxon>
        <taxon>Agaricomycetes</taxon>
        <taxon>Hymenochaetales</taxon>
        <taxon>Rickenellaceae</taxon>
        <taxon>Rickenella</taxon>
    </lineage>
</organism>
<keyword evidence="5 11" id="KW-0808">Transferase</keyword>
<feature type="transmembrane region" description="Helical" evidence="10">
    <location>
        <begin position="205"/>
        <end position="230"/>
    </location>
</feature>
<proteinExistence type="inferred from homology"/>
<comment type="similarity">
    <text evidence="2 10">Belongs to the class VI-like SAM-binding methyltransferase superfamily. Isoprenylcysteine carboxyl methyltransferase family.</text>
</comment>
<dbReference type="Proteomes" id="UP000294933">
    <property type="component" value="Unassembled WGS sequence"/>
</dbReference>
<dbReference type="GO" id="GO:0032259">
    <property type="term" value="P:methylation"/>
    <property type="evidence" value="ECO:0007669"/>
    <property type="project" value="UniProtKB-KW"/>
</dbReference>
<keyword evidence="9 10" id="KW-0472">Membrane</keyword>
<protein>
    <recommendedName>
        <fullName evidence="3 10">Protein-S-isoprenylcysteine O-methyltransferase</fullName>
        <ecNumber evidence="3 10">2.1.1.100</ecNumber>
    </recommendedName>
</protein>
<evidence type="ECO:0000256" key="7">
    <source>
        <dbReference type="ARBA" id="ARBA00022692"/>
    </source>
</evidence>
<evidence type="ECO:0000313" key="11">
    <source>
        <dbReference type="EMBL" id="TDL29475.1"/>
    </source>
</evidence>
<keyword evidence="10" id="KW-0256">Endoplasmic reticulum</keyword>
<evidence type="ECO:0000256" key="5">
    <source>
        <dbReference type="ARBA" id="ARBA00022679"/>
    </source>
</evidence>
<dbReference type="Pfam" id="PF04140">
    <property type="entry name" value="ICMT"/>
    <property type="match status" value="1"/>
</dbReference>
<dbReference type="Gene3D" id="1.20.120.1630">
    <property type="match status" value="1"/>
</dbReference>
<dbReference type="EC" id="2.1.1.100" evidence="3 10"/>
<evidence type="ECO:0000256" key="2">
    <source>
        <dbReference type="ARBA" id="ARBA00009140"/>
    </source>
</evidence>
<dbReference type="EMBL" id="ML170156">
    <property type="protein sequence ID" value="TDL29475.1"/>
    <property type="molecule type" value="Genomic_DNA"/>
</dbReference>
<feature type="transmembrane region" description="Helical" evidence="10">
    <location>
        <begin position="150"/>
        <end position="170"/>
    </location>
</feature>
<dbReference type="VEuPathDB" id="FungiDB:BD410DRAFT_779881"/>
<dbReference type="STRING" id="50990.A0A4R5XFU3"/>
<keyword evidence="12" id="KW-1185">Reference proteome</keyword>
<sequence length="267" mass="30285">MSSTDTPSSFDERLSQREAVISQPHPLDTKPTDANSQPHGNIPNTPLAVSFISFLLGICFTLGMVAFSAGYIHYYWWSTYQLGFFAAAWAAFHYGEFAVTAGWNKGKCSVDSFLLDNGVLYHISNGVALLEYLVTLYFKPSLKAFPHVSTFGIAMTIFGQCLRSIAMIHASTNFSHMVAFHKANDHQLVTSGVYSWFRHPSYAGFFYWGLGTQLVLQNSLSFLLYAVLLWRFFYNRIRFEETALVKFFGDDYVKYRNRVGTMIPFIP</sequence>
<gene>
    <name evidence="11" type="ORF">BD410DRAFT_779881</name>
</gene>
<dbReference type="OrthoDB" id="422086at2759"/>
<keyword evidence="8 10" id="KW-1133">Transmembrane helix</keyword>
<reference evidence="11 12" key="1">
    <citation type="submission" date="2018-06" db="EMBL/GenBank/DDBJ databases">
        <title>A transcriptomic atlas of mushroom development highlights an independent origin of complex multicellularity.</title>
        <authorList>
            <consortium name="DOE Joint Genome Institute"/>
            <person name="Krizsan K."/>
            <person name="Almasi E."/>
            <person name="Merenyi Z."/>
            <person name="Sahu N."/>
            <person name="Viragh M."/>
            <person name="Koszo T."/>
            <person name="Mondo S."/>
            <person name="Kiss B."/>
            <person name="Balint B."/>
            <person name="Kues U."/>
            <person name="Barry K."/>
            <person name="Hegedus J.C."/>
            <person name="Henrissat B."/>
            <person name="Johnson J."/>
            <person name="Lipzen A."/>
            <person name="Ohm R."/>
            <person name="Nagy I."/>
            <person name="Pangilinan J."/>
            <person name="Yan J."/>
            <person name="Xiong Y."/>
            <person name="Grigoriev I.V."/>
            <person name="Hibbett D.S."/>
            <person name="Nagy L.G."/>
        </authorList>
    </citation>
    <scope>NUCLEOTIDE SEQUENCE [LARGE SCALE GENOMIC DNA]</scope>
    <source>
        <strain evidence="11 12">SZMC22713</strain>
    </source>
</reference>